<dbReference type="AlphaFoldDB" id="A0AAE0UB11"/>
<comment type="caution">
    <text evidence="6">The sequence shown here is derived from an EMBL/GenBank/DDBJ whole genome shotgun (WGS) entry which is preliminary data.</text>
</comment>
<reference evidence="6" key="2">
    <citation type="submission" date="2023-07" db="EMBL/GenBank/DDBJ databases">
        <authorList>
            <consortium name="Lawrence Berkeley National Laboratory"/>
            <person name="Haridas S."/>
            <person name="Hensen N."/>
            <person name="Bonometti L."/>
            <person name="Westerberg I."/>
            <person name="Brannstrom I.O."/>
            <person name="Guillou S."/>
            <person name="Cros-Aarteil S."/>
            <person name="Calhoun S."/>
            <person name="Kuo A."/>
            <person name="Mondo S."/>
            <person name="Pangilinan J."/>
            <person name="Riley R."/>
            <person name="LaButti K."/>
            <person name="Andreopoulos B."/>
            <person name="Lipzen A."/>
            <person name="Chen C."/>
            <person name="Yanf M."/>
            <person name="Daum C."/>
            <person name="Ng V."/>
            <person name="Clum A."/>
            <person name="Steindorff A."/>
            <person name="Ohm R."/>
            <person name="Martin F."/>
            <person name="Silar P."/>
            <person name="Natvig D."/>
            <person name="Lalanne C."/>
            <person name="Gautier V."/>
            <person name="Ament-velasquez S.L."/>
            <person name="Kruys A."/>
            <person name="Hutchinson M.I."/>
            <person name="Powell A.J."/>
            <person name="Barry K."/>
            <person name="Miller A.N."/>
            <person name="Grigoriev I.V."/>
            <person name="Debuchy R."/>
            <person name="Gladieux P."/>
            <person name="Thoren M.H."/>
            <person name="Johannesson H."/>
        </authorList>
    </citation>
    <scope>NUCLEOTIDE SEQUENCE</scope>
    <source>
        <strain evidence="6">FGSC 1904</strain>
    </source>
</reference>
<evidence type="ECO:0008006" key="8">
    <source>
        <dbReference type="Google" id="ProtNLM"/>
    </source>
</evidence>
<organism evidence="6 7">
    <name type="scientific">Sordaria brevicollis</name>
    <dbReference type="NCBI Taxonomy" id="83679"/>
    <lineage>
        <taxon>Eukaryota</taxon>
        <taxon>Fungi</taxon>
        <taxon>Dikarya</taxon>
        <taxon>Ascomycota</taxon>
        <taxon>Pezizomycotina</taxon>
        <taxon>Sordariomycetes</taxon>
        <taxon>Sordariomycetidae</taxon>
        <taxon>Sordariales</taxon>
        <taxon>Sordariaceae</taxon>
        <taxon>Sordaria</taxon>
    </lineage>
</organism>
<evidence type="ECO:0000259" key="3">
    <source>
        <dbReference type="Pfam" id="PF22939"/>
    </source>
</evidence>
<dbReference type="PANTHER" id="PTHR10039:SF14">
    <property type="entry name" value="NACHT DOMAIN-CONTAINING PROTEIN"/>
    <property type="match status" value="1"/>
</dbReference>
<feature type="domain" description="NWD NACHT-NTPase N-terminal" evidence="2">
    <location>
        <begin position="24"/>
        <end position="242"/>
    </location>
</feature>
<dbReference type="InterPro" id="IPR055497">
    <property type="entry name" value="DUF7069"/>
</dbReference>
<accession>A0AAE0UB11</accession>
<keyword evidence="1" id="KW-0677">Repeat</keyword>
<dbReference type="Pfam" id="PF22939">
    <property type="entry name" value="WHD_GPIID"/>
    <property type="match status" value="1"/>
</dbReference>
<dbReference type="Proteomes" id="UP001281003">
    <property type="component" value="Unassembled WGS sequence"/>
</dbReference>
<evidence type="ECO:0000259" key="2">
    <source>
        <dbReference type="Pfam" id="PF17100"/>
    </source>
</evidence>
<dbReference type="InterPro" id="IPR056884">
    <property type="entry name" value="NPHP3-like_N"/>
</dbReference>
<dbReference type="Pfam" id="PF17100">
    <property type="entry name" value="NACHT_N"/>
    <property type="match status" value="1"/>
</dbReference>
<dbReference type="InterPro" id="IPR027417">
    <property type="entry name" value="P-loop_NTPase"/>
</dbReference>
<dbReference type="PANTHER" id="PTHR10039">
    <property type="entry name" value="AMELOGENIN"/>
    <property type="match status" value="1"/>
</dbReference>
<evidence type="ECO:0000313" key="7">
    <source>
        <dbReference type="Proteomes" id="UP001281003"/>
    </source>
</evidence>
<dbReference type="EMBL" id="JAUTDP010000008">
    <property type="protein sequence ID" value="KAK3396969.1"/>
    <property type="molecule type" value="Genomic_DNA"/>
</dbReference>
<dbReference type="Gene3D" id="3.40.50.300">
    <property type="entry name" value="P-loop containing nucleotide triphosphate hydrolases"/>
    <property type="match status" value="1"/>
</dbReference>
<dbReference type="InterPro" id="IPR031359">
    <property type="entry name" value="NACHT_N"/>
</dbReference>
<proteinExistence type="predicted"/>
<sequence>MPFDHNPSSVQVRNVVSEDTPGLSLWDRAYNALQKNHPNLVQEYDILLETELKKHHSATTRDAQFILSRRSQLDEMIEMSLHGFDTKNANQEFIPRERIAEVAKLASTVKDFIEQAVKGSPEASIAWAGVCIILPLLTNPIIADEANKDGFAYVTSRMSFWTAMEPQILQHGIGSSISPALVAELENHFVDLYRYMLEFQIRTVLRFHRHGLKRYFDDIWSAGIWTELTEAITKQESVFNQDLQNIHNINTTANESRVIAGQTKSLMVLQSRIQRVAEDIHKLVIEKEKECLQAFRLTEHGKDVTYEWYKSRVENRVKDTCTWVLQHQNFQTWLAAESGPLLISADPGCGKSVLSKSVLVDDFFPETPTTNSAAICYFFFKDSDQNSVRQALCAVLHQLFSQRRHLVKHALEQYEKDGRGIANSTDSLWKVLEQAVHDEDAGPIILVLDALDKCIEIECHDLMRRINRLFRSNQPFSSGTGLLKILLTSRPYNHIVDEFHALTNCLPYVRIPGEASSDLISQEINQVIKFRVEQLASKQSLRPNVKEALQGQLLAIQHRTYLWVYLVFDYLELEQANIKKTPKGIADAMKQLPKNVNEAYERILIRSRDQGMARKALYIILAAYRPLTVAEMNIAVNADSTMESLEDMDEDDGDFEKRLRNSCGLFIAVHNDKVYFLHQTAREYLLSANQSNDGPERSVQSIWEHSFYISQAHHELLQSCVIYMRLTNGDPCLVNGGENRDPFWDYSTLHWYRHLEDAGDLPCDGVV</sequence>
<gene>
    <name evidence="6" type="ORF">B0T20DRAFT_317822</name>
</gene>
<dbReference type="InterPro" id="IPR054471">
    <property type="entry name" value="GPIID_WHD"/>
</dbReference>
<protein>
    <recommendedName>
        <fullName evidence="8">NWD NACHT-NTPase N-terminal domain-containing protein</fullName>
    </recommendedName>
</protein>
<evidence type="ECO:0000256" key="1">
    <source>
        <dbReference type="ARBA" id="ARBA00022737"/>
    </source>
</evidence>
<dbReference type="Pfam" id="PF24883">
    <property type="entry name" value="NPHP3_N"/>
    <property type="match status" value="1"/>
</dbReference>
<dbReference type="Pfam" id="PF23239">
    <property type="entry name" value="DUF7069"/>
    <property type="match status" value="1"/>
</dbReference>
<evidence type="ECO:0000259" key="4">
    <source>
        <dbReference type="Pfam" id="PF23239"/>
    </source>
</evidence>
<evidence type="ECO:0000259" key="5">
    <source>
        <dbReference type="Pfam" id="PF24883"/>
    </source>
</evidence>
<name>A0AAE0UB11_SORBR</name>
<feature type="non-terminal residue" evidence="6">
    <location>
        <position position="1"/>
    </location>
</feature>
<keyword evidence="7" id="KW-1185">Reference proteome</keyword>
<evidence type="ECO:0000313" key="6">
    <source>
        <dbReference type="EMBL" id="KAK3396969.1"/>
    </source>
</evidence>
<feature type="domain" description="GPI inositol-deacylase winged helix" evidence="3">
    <location>
        <begin position="600"/>
        <end position="691"/>
    </location>
</feature>
<feature type="domain" description="Nephrocystin 3-like N-terminal" evidence="5">
    <location>
        <begin position="319"/>
        <end position="490"/>
    </location>
</feature>
<feature type="domain" description="DUF7069" evidence="4">
    <location>
        <begin position="520"/>
        <end position="592"/>
    </location>
</feature>
<reference evidence="6" key="1">
    <citation type="journal article" date="2023" name="Mol. Phylogenet. Evol.">
        <title>Genome-scale phylogeny and comparative genomics of the fungal order Sordariales.</title>
        <authorList>
            <person name="Hensen N."/>
            <person name="Bonometti L."/>
            <person name="Westerberg I."/>
            <person name="Brannstrom I.O."/>
            <person name="Guillou S."/>
            <person name="Cros-Aarteil S."/>
            <person name="Calhoun S."/>
            <person name="Haridas S."/>
            <person name="Kuo A."/>
            <person name="Mondo S."/>
            <person name="Pangilinan J."/>
            <person name="Riley R."/>
            <person name="LaButti K."/>
            <person name="Andreopoulos B."/>
            <person name="Lipzen A."/>
            <person name="Chen C."/>
            <person name="Yan M."/>
            <person name="Daum C."/>
            <person name="Ng V."/>
            <person name="Clum A."/>
            <person name="Steindorff A."/>
            <person name="Ohm R.A."/>
            <person name="Martin F."/>
            <person name="Silar P."/>
            <person name="Natvig D.O."/>
            <person name="Lalanne C."/>
            <person name="Gautier V."/>
            <person name="Ament-Velasquez S.L."/>
            <person name="Kruys A."/>
            <person name="Hutchinson M.I."/>
            <person name="Powell A.J."/>
            <person name="Barry K."/>
            <person name="Miller A.N."/>
            <person name="Grigoriev I.V."/>
            <person name="Debuchy R."/>
            <person name="Gladieux P."/>
            <person name="Hiltunen Thoren M."/>
            <person name="Johannesson H."/>
        </authorList>
    </citation>
    <scope>NUCLEOTIDE SEQUENCE</scope>
    <source>
        <strain evidence="6">FGSC 1904</strain>
    </source>
</reference>
<dbReference type="SUPFAM" id="SSF52540">
    <property type="entry name" value="P-loop containing nucleoside triphosphate hydrolases"/>
    <property type="match status" value="1"/>
</dbReference>